<dbReference type="PANTHER" id="PTHR21221">
    <property type="entry name" value="UREIDOGLYCOLATE HYDROLASE"/>
    <property type="match status" value="1"/>
</dbReference>
<dbReference type="Gene3D" id="2.60.120.480">
    <property type="entry name" value="Ureidoglycolate hydrolase"/>
    <property type="match status" value="1"/>
</dbReference>
<protein>
    <submittedName>
        <fullName evidence="6">Ureidoglycolate lyase</fullName>
    </submittedName>
</protein>
<dbReference type="Pfam" id="PF04115">
    <property type="entry name" value="Ureidogly_lyase"/>
    <property type="match status" value="1"/>
</dbReference>
<evidence type="ECO:0000313" key="7">
    <source>
        <dbReference type="Proteomes" id="UP000245839"/>
    </source>
</evidence>
<reference evidence="6" key="1">
    <citation type="submission" date="2016-10" db="EMBL/GenBank/DDBJ databases">
        <authorList>
            <person name="Cai Z."/>
        </authorList>
    </citation>
    <scope>NUCLEOTIDE SEQUENCE [LARGE SCALE GENOMIC DNA]</scope>
    <source>
        <strain evidence="6">DSM 25227</strain>
    </source>
</reference>
<reference evidence="8" key="2">
    <citation type="submission" date="2016-10" db="EMBL/GenBank/DDBJ databases">
        <authorList>
            <person name="Varghese N."/>
            <person name="Submissions S."/>
        </authorList>
    </citation>
    <scope>NUCLEOTIDE SEQUENCE [LARGE SCALE GENOMIC DNA]</scope>
    <source>
        <strain evidence="8">DSM 25227</strain>
    </source>
</reference>
<dbReference type="GO" id="GO:0050385">
    <property type="term" value="F:ureidoglycolate lyase activity"/>
    <property type="evidence" value="ECO:0007669"/>
    <property type="project" value="UniProtKB-EC"/>
</dbReference>
<dbReference type="InterPro" id="IPR047233">
    <property type="entry name" value="UAH_cupin"/>
</dbReference>
<dbReference type="EMBL" id="QGDJ01000019">
    <property type="protein sequence ID" value="PWJ11470.1"/>
    <property type="molecule type" value="Genomic_DNA"/>
</dbReference>
<dbReference type="GO" id="GO:0000256">
    <property type="term" value="P:allantoin catabolic process"/>
    <property type="evidence" value="ECO:0007669"/>
    <property type="project" value="InterPro"/>
</dbReference>
<dbReference type="PANTHER" id="PTHR21221:SF1">
    <property type="entry name" value="UREIDOGLYCOLATE LYASE"/>
    <property type="match status" value="1"/>
</dbReference>
<keyword evidence="7" id="KW-1185">Reference proteome</keyword>
<evidence type="ECO:0000256" key="1">
    <source>
        <dbReference type="ARBA" id="ARBA00011738"/>
    </source>
</evidence>
<dbReference type="InterPro" id="IPR011051">
    <property type="entry name" value="RmlC_Cupin_sf"/>
</dbReference>
<evidence type="ECO:0000313" key="6">
    <source>
        <dbReference type="EMBL" id="SSA51450.1"/>
    </source>
</evidence>
<keyword evidence="3 6" id="KW-0456">Lyase</keyword>
<dbReference type="InterPro" id="IPR007247">
    <property type="entry name" value="Ureidogly_lyase"/>
</dbReference>
<name>A0A2Y9B4Z1_9RHOB</name>
<dbReference type="GO" id="GO:0006144">
    <property type="term" value="P:purine nucleobase metabolic process"/>
    <property type="evidence" value="ECO:0007669"/>
    <property type="project" value="UniProtKB-KW"/>
</dbReference>
<organism evidence="6 8">
    <name type="scientific">Jannaschia seohaensis</name>
    <dbReference type="NCBI Taxonomy" id="475081"/>
    <lineage>
        <taxon>Bacteria</taxon>
        <taxon>Pseudomonadati</taxon>
        <taxon>Pseudomonadota</taxon>
        <taxon>Alphaproteobacteria</taxon>
        <taxon>Rhodobacterales</taxon>
        <taxon>Roseobacteraceae</taxon>
        <taxon>Jannaschia</taxon>
    </lineage>
</organism>
<evidence type="ECO:0000256" key="4">
    <source>
        <dbReference type="ARBA" id="ARBA00047684"/>
    </source>
</evidence>
<gene>
    <name evidence="5" type="ORF">BCF38_11937</name>
    <name evidence="6" type="ORF">SAMN05421539_11937</name>
</gene>
<evidence type="ECO:0000256" key="3">
    <source>
        <dbReference type="ARBA" id="ARBA00023239"/>
    </source>
</evidence>
<evidence type="ECO:0000313" key="5">
    <source>
        <dbReference type="EMBL" id="PWJ11470.1"/>
    </source>
</evidence>
<comment type="catalytic activity">
    <reaction evidence="4">
        <text>(S)-ureidoglycolate = urea + glyoxylate</text>
        <dbReference type="Rhea" id="RHEA:11304"/>
        <dbReference type="ChEBI" id="CHEBI:16199"/>
        <dbReference type="ChEBI" id="CHEBI:36655"/>
        <dbReference type="ChEBI" id="CHEBI:57296"/>
        <dbReference type="EC" id="4.3.2.3"/>
    </reaction>
</comment>
<dbReference type="InterPro" id="IPR024060">
    <property type="entry name" value="Ureidoglycolate_lyase_dom_sf"/>
</dbReference>
<comment type="subunit">
    <text evidence="1">Homodimer.</text>
</comment>
<dbReference type="SUPFAM" id="SSF51182">
    <property type="entry name" value="RmlC-like cupins"/>
    <property type="match status" value="1"/>
</dbReference>
<dbReference type="EMBL" id="UETC01000019">
    <property type="protein sequence ID" value="SSA51450.1"/>
    <property type="molecule type" value="Genomic_DNA"/>
</dbReference>
<dbReference type="Proteomes" id="UP000245839">
    <property type="component" value="Unassembled WGS sequence"/>
</dbReference>
<dbReference type="AlphaFoldDB" id="A0A2Y9B4Z1"/>
<reference evidence="5 7" key="3">
    <citation type="submission" date="2018-03" db="EMBL/GenBank/DDBJ databases">
        <title>Genomic Encyclopedia of Archaeal and Bacterial Type Strains, Phase II (KMG-II): from individual species to whole genera.</title>
        <authorList>
            <person name="Goeker M."/>
        </authorList>
    </citation>
    <scope>NUCLEOTIDE SEQUENCE [LARGE SCALE GENOMIC DNA]</scope>
    <source>
        <strain evidence="5 7">DSM 25227</strain>
    </source>
</reference>
<keyword evidence="2" id="KW-0659">Purine metabolism</keyword>
<dbReference type="PIRSF" id="PIRSF017306">
    <property type="entry name" value="Ureidogly_hydro"/>
    <property type="match status" value="1"/>
</dbReference>
<dbReference type="Proteomes" id="UP000251571">
    <property type="component" value="Unassembled WGS sequence"/>
</dbReference>
<dbReference type="OrthoDB" id="9804602at2"/>
<dbReference type="CDD" id="cd20298">
    <property type="entry name" value="cupin_UAH"/>
    <property type="match status" value="1"/>
</dbReference>
<sequence>MVIRARPITEALFAPYGSLIAMGAGEARSINEGMCTRWHDRCRPDVDGTVSISIFDAQPRALPYKFDLIERHPKGSQAFLPMTPHPFLVIVSDGPGATPQAFVTEPYQGVQFARGVWHGVCTPLHAPGLFAVVDRAETADNLEEHRSDTPWTVEA</sequence>
<evidence type="ECO:0000313" key="8">
    <source>
        <dbReference type="Proteomes" id="UP000251571"/>
    </source>
</evidence>
<proteinExistence type="predicted"/>
<dbReference type="GO" id="GO:0004848">
    <property type="term" value="F:ureidoglycolate hydrolase activity"/>
    <property type="evidence" value="ECO:0007669"/>
    <property type="project" value="InterPro"/>
</dbReference>
<evidence type="ECO:0000256" key="2">
    <source>
        <dbReference type="ARBA" id="ARBA00022631"/>
    </source>
</evidence>
<accession>A0A2Y9B4Z1</accession>